<proteinExistence type="predicted"/>
<dbReference type="Proteomes" id="UP000823388">
    <property type="component" value="Chromosome 2K"/>
</dbReference>
<dbReference type="AlphaFoldDB" id="A0A8T0VYY3"/>
<dbReference type="PANTHER" id="PTHR33377">
    <property type="entry name" value="OS10G0134700 PROTEIN-RELATED"/>
    <property type="match status" value="1"/>
</dbReference>
<reference evidence="1" key="1">
    <citation type="submission" date="2020-05" db="EMBL/GenBank/DDBJ databases">
        <title>WGS assembly of Panicum virgatum.</title>
        <authorList>
            <person name="Lovell J.T."/>
            <person name="Jenkins J."/>
            <person name="Shu S."/>
            <person name="Juenger T.E."/>
            <person name="Schmutz J."/>
        </authorList>
    </citation>
    <scope>NUCLEOTIDE SEQUENCE</scope>
    <source>
        <strain evidence="1">AP13</strain>
    </source>
</reference>
<sequence length="464" mass="52313">MGEMVASTLAQEGVSRVFSSISTKLDDRASRAHNVARLEMALSRLEFVLEWARKRPITYVSLIRRWGMFSRAYNEGVDLLNKHKLPAALQGHAETGQVVVRSSYYYLQRIAGAAYFSFSSLAGLNKQCMSSSAVQIFEGYADSADKFVADVESACPLRRDTFFPYPFVRQLLQGKRLIYHKRVKGSQVLWFGIYPVVSEGRGVEAWLWYECFDPERLDKSFSLNLILRLSESTDIVGTAIDCVRSSASLLNLPAQDAIIGHLTQLPNLQEISDSYAPPFVVYEKKLAWLITGSRPDPLCCQGNGHGPSANSTNSSGLSHLFQEQIIYFIFSCYVSALEYNLPSASDEAGGRNIVLDRTPLRLEVCFAPHDDDPRCNTFVSETMGSKYERFPFGSIEQTVDMTRSRSVEFLIRQPEVKDYRVSWYSRHGAAYFRMEKPWIDMTAVSKASGSRYNTRSAAAKRKRS</sequence>
<dbReference type="Pfam" id="PF08224">
    <property type="entry name" value="DUF1719"/>
    <property type="match status" value="1"/>
</dbReference>
<dbReference type="OrthoDB" id="664460at2759"/>
<accession>A0A8T0VYY3</accession>
<evidence type="ECO:0000313" key="2">
    <source>
        <dbReference type="Proteomes" id="UP000823388"/>
    </source>
</evidence>
<dbReference type="SMART" id="SM01157">
    <property type="entry name" value="DUF1719"/>
    <property type="match status" value="1"/>
</dbReference>
<dbReference type="PANTHER" id="PTHR33377:SF26">
    <property type="match status" value="1"/>
</dbReference>
<dbReference type="EMBL" id="CM029039">
    <property type="protein sequence ID" value="KAG2639667.1"/>
    <property type="molecule type" value="Genomic_DNA"/>
</dbReference>
<organism evidence="1 2">
    <name type="scientific">Panicum virgatum</name>
    <name type="common">Blackwell switchgrass</name>
    <dbReference type="NCBI Taxonomy" id="38727"/>
    <lineage>
        <taxon>Eukaryota</taxon>
        <taxon>Viridiplantae</taxon>
        <taxon>Streptophyta</taxon>
        <taxon>Embryophyta</taxon>
        <taxon>Tracheophyta</taxon>
        <taxon>Spermatophyta</taxon>
        <taxon>Magnoliopsida</taxon>
        <taxon>Liliopsida</taxon>
        <taxon>Poales</taxon>
        <taxon>Poaceae</taxon>
        <taxon>PACMAD clade</taxon>
        <taxon>Panicoideae</taxon>
        <taxon>Panicodae</taxon>
        <taxon>Paniceae</taxon>
        <taxon>Panicinae</taxon>
        <taxon>Panicum</taxon>
        <taxon>Panicum sect. Hiantes</taxon>
    </lineage>
</organism>
<protein>
    <submittedName>
        <fullName evidence="1">Uncharacterized protein</fullName>
    </submittedName>
</protein>
<evidence type="ECO:0000313" key="1">
    <source>
        <dbReference type="EMBL" id="KAG2639667.1"/>
    </source>
</evidence>
<comment type="caution">
    <text evidence="1">The sequence shown here is derived from an EMBL/GenBank/DDBJ whole genome shotgun (WGS) entry which is preliminary data.</text>
</comment>
<gene>
    <name evidence="1" type="ORF">PVAP13_2KG029048</name>
</gene>
<keyword evidence="2" id="KW-1185">Reference proteome</keyword>
<dbReference type="InterPro" id="IPR013181">
    <property type="entry name" value="DUF1719"/>
</dbReference>
<name>A0A8T0VYY3_PANVG</name>